<protein>
    <submittedName>
        <fullName evidence="2">Uncharacterized protein</fullName>
    </submittedName>
</protein>
<feature type="compositionally biased region" description="Low complexity" evidence="1">
    <location>
        <begin position="174"/>
        <end position="193"/>
    </location>
</feature>
<accession>A0A9W8J234</accession>
<feature type="compositionally biased region" description="Polar residues" evidence="1">
    <location>
        <begin position="230"/>
        <end position="243"/>
    </location>
</feature>
<evidence type="ECO:0000313" key="3">
    <source>
        <dbReference type="Proteomes" id="UP001140091"/>
    </source>
</evidence>
<dbReference type="AlphaFoldDB" id="A0A9W8J234"/>
<evidence type="ECO:0000313" key="2">
    <source>
        <dbReference type="EMBL" id="KAJ2924373.1"/>
    </source>
</evidence>
<gene>
    <name evidence="2" type="ORF">H1R20_g12721</name>
</gene>
<comment type="caution">
    <text evidence="2">The sequence shown here is derived from an EMBL/GenBank/DDBJ whole genome shotgun (WGS) entry which is preliminary data.</text>
</comment>
<sequence length="302" mass="33253">MEFTRAAYALGFGSPASFVEEAQAFVQVVISRTNSDVRNTKAFEGVVIRSLHAVSSWLVVFQERKEEEEDGSDDEEQGKRPGPDLVQDLLYPLISRSLLPSLIHAFLQNRNVGDWLRHSEIYVLILEVLRKLVDNGLGRVLDEPIVTVDDDSRDGGLSSSPDYPRRSTTKRTTRGSMSSSPETSTSESSGGESSESEIETDETSPAEDSDDDDDDDDEEDKRKTLDASEYISSTPTQTASSARTAFSVTRLPIRALVAKLEEHRAPLMAFGATVKFPATKAKVHTLCDGISYLLLQQLFAAD</sequence>
<feature type="region of interest" description="Disordered" evidence="1">
    <location>
        <begin position="147"/>
        <end position="243"/>
    </location>
</feature>
<feature type="non-terminal residue" evidence="2">
    <location>
        <position position="302"/>
    </location>
</feature>
<dbReference type="EMBL" id="JANBPK010001225">
    <property type="protein sequence ID" value="KAJ2924373.1"/>
    <property type="molecule type" value="Genomic_DNA"/>
</dbReference>
<keyword evidence="3" id="KW-1185">Reference proteome</keyword>
<dbReference type="Proteomes" id="UP001140091">
    <property type="component" value="Unassembled WGS sequence"/>
</dbReference>
<dbReference type="OrthoDB" id="47801at2759"/>
<evidence type="ECO:0000256" key="1">
    <source>
        <dbReference type="SAM" id="MobiDB-lite"/>
    </source>
</evidence>
<name>A0A9W8J234_9AGAR</name>
<reference evidence="2" key="1">
    <citation type="submission" date="2022-06" db="EMBL/GenBank/DDBJ databases">
        <title>Genome Sequence of Candolleomyces eurysporus.</title>
        <authorList>
            <person name="Buettner E."/>
        </authorList>
    </citation>
    <scope>NUCLEOTIDE SEQUENCE</scope>
    <source>
        <strain evidence="2">VTCC 930004</strain>
    </source>
</reference>
<feature type="compositionally biased region" description="Acidic residues" evidence="1">
    <location>
        <begin position="194"/>
        <end position="219"/>
    </location>
</feature>
<proteinExistence type="predicted"/>
<organism evidence="2 3">
    <name type="scientific">Candolleomyces eurysporus</name>
    <dbReference type="NCBI Taxonomy" id="2828524"/>
    <lineage>
        <taxon>Eukaryota</taxon>
        <taxon>Fungi</taxon>
        <taxon>Dikarya</taxon>
        <taxon>Basidiomycota</taxon>
        <taxon>Agaricomycotina</taxon>
        <taxon>Agaricomycetes</taxon>
        <taxon>Agaricomycetidae</taxon>
        <taxon>Agaricales</taxon>
        <taxon>Agaricineae</taxon>
        <taxon>Psathyrellaceae</taxon>
        <taxon>Candolleomyces</taxon>
    </lineage>
</organism>